<evidence type="ECO:0000313" key="9">
    <source>
        <dbReference type="Proteomes" id="UP000176101"/>
    </source>
</evidence>
<evidence type="ECO:0000313" key="8">
    <source>
        <dbReference type="EMBL" id="OEV03844.1"/>
    </source>
</evidence>
<dbReference type="PATRIC" id="fig|1075402.3.peg.5247"/>
<dbReference type="InterPro" id="IPR051907">
    <property type="entry name" value="DoxX-like_oxidoreductase"/>
</dbReference>
<accession>A0A1E7KJ20</accession>
<evidence type="ECO:0000256" key="3">
    <source>
        <dbReference type="ARBA" id="ARBA00022475"/>
    </source>
</evidence>
<dbReference type="PANTHER" id="PTHR33452">
    <property type="entry name" value="OXIDOREDUCTASE CATD-RELATED"/>
    <property type="match status" value="1"/>
</dbReference>
<feature type="transmembrane region" description="Helical" evidence="7">
    <location>
        <begin position="21"/>
        <end position="46"/>
    </location>
</feature>
<keyword evidence="5 7" id="KW-1133">Transmembrane helix</keyword>
<organism evidence="8 9">
    <name type="scientific">Streptomyces oceani</name>
    <dbReference type="NCBI Taxonomy" id="1075402"/>
    <lineage>
        <taxon>Bacteria</taxon>
        <taxon>Bacillati</taxon>
        <taxon>Actinomycetota</taxon>
        <taxon>Actinomycetes</taxon>
        <taxon>Kitasatosporales</taxon>
        <taxon>Streptomycetaceae</taxon>
        <taxon>Streptomyces</taxon>
    </lineage>
</organism>
<feature type="transmembrane region" description="Helical" evidence="7">
    <location>
        <begin position="58"/>
        <end position="78"/>
    </location>
</feature>
<keyword evidence="6 7" id="KW-0472">Membrane</keyword>
<evidence type="ECO:0000256" key="2">
    <source>
        <dbReference type="ARBA" id="ARBA00006679"/>
    </source>
</evidence>
<keyword evidence="9" id="KW-1185">Reference proteome</keyword>
<proteinExistence type="inferred from homology"/>
<sequence>MRQHQTPAPSSLATTRQQTAILGLFRIVVGLLFASHGASTLFGVLGGPPGPSPDFAAWPGWWAAAIQLIGGLLVLLGLGTRTSAVICSGSMAYAYFTEHQASALFPIQNGGEPAAMFCWTFLLIAALGPGDWALGTLLRRTETPVRGSRQIT</sequence>
<name>A0A1E7KJ20_9ACTN</name>
<evidence type="ECO:0000256" key="5">
    <source>
        <dbReference type="ARBA" id="ARBA00022989"/>
    </source>
</evidence>
<dbReference type="OrthoDB" id="9808524at2"/>
<evidence type="ECO:0000256" key="4">
    <source>
        <dbReference type="ARBA" id="ARBA00022692"/>
    </source>
</evidence>
<evidence type="ECO:0000256" key="6">
    <source>
        <dbReference type="ARBA" id="ARBA00023136"/>
    </source>
</evidence>
<reference evidence="8 9" key="1">
    <citation type="journal article" date="2016" name="Front. Microbiol.">
        <title>Comparative Genomics Analysis of Streptomyces Species Reveals Their Adaptation to the Marine Environment and Their Diversity at the Genomic Level.</title>
        <authorList>
            <person name="Tian X."/>
            <person name="Zhang Z."/>
            <person name="Yang T."/>
            <person name="Chen M."/>
            <person name="Li J."/>
            <person name="Chen F."/>
            <person name="Yang J."/>
            <person name="Li W."/>
            <person name="Zhang B."/>
            <person name="Zhang Z."/>
            <person name="Wu J."/>
            <person name="Zhang C."/>
            <person name="Long L."/>
            <person name="Xiao J."/>
        </authorList>
    </citation>
    <scope>NUCLEOTIDE SEQUENCE [LARGE SCALE GENOMIC DNA]</scope>
    <source>
        <strain evidence="8 9">SCSIO 02100</strain>
    </source>
</reference>
<dbReference type="STRING" id="1075402.AN216_09280"/>
<dbReference type="PANTHER" id="PTHR33452:SF4">
    <property type="entry name" value="BLL4328 PROTEIN"/>
    <property type="match status" value="1"/>
</dbReference>
<dbReference type="InterPro" id="IPR032808">
    <property type="entry name" value="DoxX"/>
</dbReference>
<dbReference type="RefSeq" id="WP_070196162.1">
    <property type="nucleotide sequence ID" value="NZ_LJGU01000115.1"/>
</dbReference>
<dbReference type="AlphaFoldDB" id="A0A1E7KJ20"/>
<comment type="similarity">
    <text evidence="2">Belongs to the DoxX family.</text>
</comment>
<dbReference type="GO" id="GO:0005886">
    <property type="term" value="C:plasma membrane"/>
    <property type="evidence" value="ECO:0007669"/>
    <property type="project" value="UniProtKB-SubCell"/>
</dbReference>
<keyword evidence="4 7" id="KW-0812">Transmembrane</keyword>
<dbReference type="Pfam" id="PF07681">
    <property type="entry name" value="DoxX"/>
    <property type="match status" value="1"/>
</dbReference>
<gene>
    <name evidence="8" type="ORF">AN216_09280</name>
</gene>
<evidence type="ECO:0000256" key="7">
    <source>
        <dbReference type="SAM" id="Phobius"/>
    </source>
</evidence>
<protein>
    <submittedName>
        <fullName evidence="8">DoxX family protein</fullName>
    </submittedName>
</protein>
<keyword evidence="3" id="KW-1003">Cell membrane</keyword>
<comment type="subcellular location">
    <subcellularLocation>
        <location evidence="1">Cell membrane</location>
        <topology evidence="1">Multi-pass membrane protein</topology>
    </subcellularLocation>
</comment>
<evidence type="ECO:0000256" key="1">
    <source>
        <dbReference type="ARBA" id="ARBA00004651"/>
    </source>
</evidence>
<comment type="caution">
    <text evidence="8">The sequence shown here is derived from an EMBL/GenBank/DDBJ whole genome shotgun (WGS) entry which is preliminary data.</text>
</comment>
<dbReference type="EMBL" id="LJGU01000115">
    <property type="protein sequence ID" value="OEV03844.1"/>
    <property type="molecule type" value="Genomic_DNA"/>
</dbReference>
<dbReference type="Proteomes" id="UP000176101">
    <property type="component" value="Unassembled WGS sequence"/>
</dbReference>